<evidence type="ECO:0000313" key="2">
    <source>
        <dbReference type="EMBL" id="MDP7739637.1"/>
    </source>
</evidence>
<dbReference type="AlphaFoldDB" id="A0AAJ1S8X5"/>
<protein>
    <submittedName>
        <fullName evidence="2">Uncharacterized protein</fullName>
    </submittedName>
</protein>
<organism evidence="2 3">
    <name type="scientific">Mycobacterium paragordonae</name>
    <dbReference type="NCBI Taxonomy" id="1389713"/>
    <lineage>
        <taxon>Bacteria</taxon>
        <taxon>Bacillati</taxon>
        <taxon>Actinomycetota</taxon>
        <taxon>Actinomycetes</taxon>
        <taxon>Mycobacteriales</taxon>
        <taxon>Mycobacteriaceae</taxon>
        <taxon>Mycobacterium</taxon>
    </lineage>
</organism>
<feature type="region of interest" description="Disordered" evidence="1">
    <location>
        <begin position="435"/>
        <end position="546"/>
    </location>
</feature>
<proteinExistence type="predicted"/>
<sequence length="817" mass="85892">MGSGGKKGHESFPIAPADHNDDAVETVPAIAPATVDDQADLDQYTSAETIAEISGADSYGQLSQTVALAQAELAAVQSQPAESQIPQLLSESNKAIHSASIGWLDGKEKSELEQLALAEGFPHPQMVSAGALKAWLDPSYPADAEYKAKIAAKSIERYNAAVAAGTIVPLTPPELPEGHWKATPAEVLEAQSAFVALADQVPKSGPWWNDAAVTKLEELVAAENKLATAYCPEFGDTLAASKAQAKDMVDARIAVSHVAGVKLVKNAISSGQLDEHADLLTTSDAVALMRASTPADEKASLKALIQQRCAQVDEMNAAKTKLTTLNGGVFQAYCKPTPFASAQDIVDYNHAAKKYREGLTAFNDWHCVAAKPALVPADSFAQGLRHGAKSLSMDQLRAAAMVQGLKDTKGASRAQLQNWMLGQWHSEYDPDEIAAKFAPKPKPTPAPPPTQAAPPAASSSSSPATSTSATSASTSNSTTSSSSSSSSSTAASAAGASGVPSSATAGSGKWLRKQQQLVNALKHQSASLADAPPRPPSNEVASWEFSKGPSMHLGGMHTKEVVTAPDGSLWMFKPAKDPYRALSESGANGILHRAGIPTVPVYARPYNGKSGTVQPLMKGATTFPSDPGQWSQSDVDAIVRYHTAAWLVGDHDAKYDNLLRTPNGGVVPIDHGQAFKFWGQDKLAADFHPNGAYGSKPPVWNVLYQAAKSGKLAAGVKVRPAAALPVIKQIESISDSEFKAMIEPAAKAGASKSASSYWRSTFENRAATKHGVAPTAQQVAEEFVAYGIERKNSVRKSFMAFFAQAGLSNADIISKVA</sequence>
<comment type="caution">
    <text evidence="2">The sequence shown here is derived from an EMBL/GenBank/DDBJ whole genome shotgun (WGS) entry which is preliminary data.</text>
</comment>
<dbReference type="Proteomes" id="UP001229081">
    <property type="component" value="Unassembled WGS sequence"/>
</dbReference>
<evidence type="ECO:0000256" key="1">
    <source>
        <dbReference type="SAM" id="MobiDB-lite"/>
    </source>
</evidence>
<gene>
    <name evidence="2" type="ORF">QXL92_33465</name>
</gene>
<feature type="compositionally biased region" description="Pro residues" evidence="1">
    <location>
        <begin position="440"/>
        <end position="452"/>
    </location>
</feature>
<name>A0AAJ1S8X5_9MYCO</name>
<dbReference type="RefSeq" id="WP_306256066.1">
    <property type="nucleotide sequence ID" value="NZ_JAUFSA010000007.1"/>
</dbReference>
<feature type="compositionally biased region" description="Low complexity" evidence="1">
    <location>
        <begin position="453"/>
        <end position="507"/>
    </location>
</feature>
<dbReference type="EMBL" id="JAUFSA010000007">
    <property type="protein sequence ID" value="MDP7739637.1"/>
    <property type="molecule type" value="Genomic_DNA"/>
</dbReference>
<feature type="compositionally biased region" description="Polar residues" evidence="1">
    <location>
        <begin position="513"/>
        <end position="527"/>
    </location>
</feature>
<evidence type="ECO:0000313" key="3">
    <source>
        <dbReference type="Proteomes" id="UP001229081"/>
    </source>
</evidence>
<reference evidence="2" key="1">
    <citation type="submission" date="2023-06" db="EMBL/GenBank/DDBJ databases">
        <title>Identification of two novel mycobacterium reveal diversities and complexities of Mycobacterium gordonae clade.</title>
        <authorList>
            <person name="Matsumoto Y."/>
            <person name="Nakamura S."/>
            <person name="Motooka D."/>
            <person name="Fukushima K."/>
        </authorList>
    </citation>
    <scope>NUCLEOTIDE SEQUENCE</scope>
    <source>
        <strain evidence="2">TY812</strain>
    </source>
</reference>
<accession>A0AAJ1S8X5</accession>